<gene>
    <name evidence="2" type="ORF">SAMN06272737_1192</name>
</gene>
<keyword evidence="1" id="KW-0472">Membrane</keyword>
<proteinExistence type="predicted"/>
<keyword evidence="1" id="KW-1133">Transmembrane helix</keyword>
<sequence length="297" mass="32523">MPPPRLRRPRPAAKESTAASSIRLLATLGSPVAVGAALLFYFGWRRTDAQADELGFDASVMGLTSTDYVLKSVNVLYVPALLVLLLAVLARWAHERLVLSAALGTPVRPRVLRWARALQWSWVGWFLLAVVLLLLPSTQTLAVPVALTGAVGAALYGGALEQRITGSGSSGGHTAVRGLLWGVLLFAVFWDAERIALLMGELYARDIITGCSDLVVAVSLYSGRDLALDLPGVERTMVGEGEDARYRFRYDGLLLLQQAGSRYVLINRDWDEERGRVTVLQDTEDLRFEFLDRACPE</sequence>
<feature type="transmembrane region" description="Helical" evidence="1">
    <location>
        <begin position="141"/>
        <end position="160"/>
    </location>
</feature>
<evidence type="ECO:0000313" key="2">
    <source>
        <dbReference type="EMBL" id="SNR68281.1"/>
    </source>
</evidence>
<feature type="transmembrane region" description="Helical" evidence="1">
    <location>
        <begin position="75"/>
        <end position="93"/>
    </location>
</feature>
<evidence type="ECO:0000256" key="1">
    <source>
        <dbReference type="SAM" id="Phobius"/>
    </source>
</evidence>
<keyword evidence="1" id="KW-0812">Transmembrane</keyword>
<reference evidence="2 3" key="1">
    <citation type="submission" date="2017-06" db="EMBL/GenBank/DDBJ databases">
        <authorList>
            <person name="Kim H.J."/>
            <person name="Triplett B.A."/>
        </authorList>
    </citation>
    <scope>NUCLEOTIDE SEQUENCE [LARGE SCALE GENOMIC DNA]</scope>
    <source>
        <strain evidence="2 3">DSM 44272</strain>
    </source>
</reference>
<dbReference type="OrthoDB" id="4350047at2"/>
<dbReference type="AlphaFoldDB" id="A0A238YC05"/>
<keyword evidence="3" id="KW-1185">Reference proteome</keyword>
<protein>
    <submittedName>
        <fullName evidence="2">Uncharacterized protein</fullName>
    </submittedName>
</protein>
<name>A0A238YC05_9ACTN</name>
<feature type="transmembrane region" description="Helical" evidence="1">
    <location>
        <begin position="172"/>
        <end position="190"/>
    </location>
</feature>
<dbReference type="Proteomes" id="UP000198403">
    <property type="component" value="Unassembled WGS sequence"/>
</dbReference>
<dbReference type="RefSeq" id="WP_141137526.1">
    <property type="nucleotide sequence ID" value="NZ_FZNO01000019.1"/>
</dbReference>
<accession>A0A238YC05</accession>
<dbReference type="EMBL" id="FZNO01000019">
    <property type="protein sequence ID" value="SNR68281.1"/>
    <property type="molecule type" value="Genomic_DNA"/>
</dbReference>
<feature type="transmembrane region" description="Helical" evidence="1">
    <location>
        <begin position="21"/>
        <end position="44"/>
    </location>
</feature>
<organism evidence="2 3">
    <name type="scientific">Blastococcus mobilis</name>
    <dbReference type="NCBI Taxonomy" id="1938746"/>
    <lineage>
        <taxon>Bacteria</taxon>
        <taxon>Bacillati</taxon>
        <taxon>Actinomycetota</taxon>
        <taxon>Actinomycetes</taxon>
        <taxon>Geodermatophilales</taxon>
        <taxon>Geodermatophilaceae</taxon>
        <taxon>Blastococcus</taxon>
    </lineage>
</organism>
<feature type="transmembrane region" description="Helical" evidence="1">
    <location>
        <begin position="114"/>
        <end position="135"/>
    </location>
</feature>
<evidence type="ECO:0000313" key="3">
    <source>
        <dbReference type="Proteomes" id="UP000198403"/>
    </source>
</evidence>